<dbReference type="EMBL" id="JAAVNE010000079">
    <property type="protein sequence ID" value="NKC34358.1"/>
    <property type="molecule type" value="Genomic_DNA"/>
</dbReference>
<organism evidence="2 3">
    <name type="scientific">Falsiroseomonas selenitidurans</name>
    <dbReference type="NCBI Taxonomy" id="2716335"/>
    <lineage>
        <taxon>Bacteria</taxon>
        <taxon>Pseudomonadati</taxon>
        <taxon>Pseudomonadota</taxon>
        <taxon>Alphaproteobacteria</taxon>
        <taxon>Acetobacterales</taxon>
        <taxon>Roseomonadaceae</taxon>
        <taxon>Falsiroseomonas</taxon>
    </lineage>
</organism>
<dbReference type="Pfam" id="PF04391">
    <property type="entry name" value="DUF533"/>
    <property type="match status" value="1"/>
</dbReference>
<gene>
    <name evidence="2" type="ORF">HEQ75_26140</name>
</gene>
<evidence type="ECO:0000313" key="2">
    <source>
        <dbReference type="EMBL" id="NKC34358.1"/>
    </source>
</evidence>
<reference evidence="2 3" key="1">
    <citation type="submission" date="2020-03" db="EMBL/GenBank/DDBJ databases">
        <title>Roseomonas selenitidurans sp. nov. isolated from urban soil.</title>
        <authorList>
            <person name="Liu H."/>
        </authorList>
    </citation>
    <scope>NUCLEOTIDE SEQUENCE [LARGE SCALE GENOMIC DNA]</scope>
    <source>
        <strain evidence="2 3">BU-1</strain>
    </source>
</reference>
<dbReference type="InterPro" id="IPR029024">
    <property type="entry name" value="TerB-like"/>
</dbReference>
<feature type="region of interest" description="Disordered" evidence="1">
    <location>
        <begin position="17"/>
        <end position="77"/>
    </location>
</feature>
<evidence type="ECO:0000256" key="1">
    <source>
        <dbReference type="SAM" id="MobiDB-lite"/>
    </source>
</evidence>
<feature type="compositionally biased region" description="Pro residues" evidence="1">
    <location>
        <begin position="39"/>
        <end position="53"/>
    </location>
</feature>
<dbReference type="InterPro" id="IPR007486">
    <property type="entry name" value="YebE"/>
</dbReference>
<protein>
    <submittedName>
        <fullName evidence="2">Tellurite resistance TerB family protein</fullName>
    </submittedName>
</protein>
<name>A0ABX1EF65_9PROT</name>
<dbReference type="Proteomes" id="UP000787635">
    <property type="component" value="Unassembled WGS sequence"/>
</dbReference>
<keyword evidence="3" id="KW-1185">Reference proteome</keyword>
<comment type="caution">
    <text evidence="2">The sequence shown here is derived from an EMBL/GenBank/DDBJ whole genome shotgun (WGS) entry which is preliminary data.</text>
</comment>
<accession>A0ABX1EF65</accession>
<dbReference type="SUPFAM" id="SSF158682">
    <property type="entry name" value="TerB-like"/>
    <property type="match status" value="1"/>
</dbReference>
<proteinExistence type="predicted"/>
<sequence length="192" mass="19939">MTQLARGLATLAGVAIEAMTREQRQPAPPRPAGRVRAPDLPPDPATRPVPRPATPWRLPQTGGAMAPAAPPAAAASAEDAEPLLLVRTMVAAAQADGVVEAAEREAIAEQLDAAGLSAAERDLVLADFDTPLAPEALAAEAQDPMLRARLYAAAVAGMDDISAPERAWLDRLRQALGLDPQAAATIEEKLGQ</sequence>
<evidence type="ECO:0000313" key="3">
    <source>
        <dbReference type="Proteomes" id="UP000787635"/>
    </source>
</evidence>
<feature type="compositionally biased region" description="Low complexity" evidence="1">
    <location>
        <begin position="64"/>
        <end position="77"/>
    </location>
</feature>
<dbReference type="Gene3D" id="1.10.3680.10">
    <property type="entry name" value="TerB-like"/>
    <property type="match status" value="1"/>
</dbReference>